<dbReference type="Pfam" id="PF02943">
    <property type="entry name" value="FeThRed_B"/>
    <property type="match status" value="1"/>
</dbReference>
<evidence type="ECO:0000313" key="2">
    <source>
        <dbReference type="EMBL" id="SFV63646.1"/>
    </source>
</evidence>
<dbReference type="PANTHER" id="PTHR43031:SF16">
    <property type="entry name" value="OXIDOREDUCTASE"/>
    <property type="match status" value="1"/>
</dbReference>
<dbReference type="SUPFAM" id="SSF52821">
    <property type="entry name" value="Rhodanese/Cell cycle control phosphatase"/>
    <property type="match status" value="1"/>
</dbReference>
<dbReference type="Gene3D" id="3.90.460.10">
    <property type="entry name" value="Ferredoxin thioredoxin reductase catalytic beta subunit"/>
    <property type="match status" value="1"/>
</dbReference>
<dbReference type="InterPro" id="IPR001763">
    <property type="entry name" value="Rhodanese-like_dom"/>
</dbReference>
<sequence length="246" mass="28241">MMQQIDMNSPEFQAEMEKTEVFVQKVNKQFGFVQNPNEEVNEGVTMGLARNKMIYGKRFCPCFMVIGETKEERKEADNRICPCKPALEKEIPEDGLCHCGIFCTVEYAESQKKNDEMEEVVHQHSKGLSKEQALTLLNKEQLDGDELEALLEARELKMIDFTLVDVREYMEYQMGHIIGTDILVPTSQFYAKIEDISNKKDTPIIVYCHTGSRSYQVQHAMKSLEFKQVSNLQYGIVAFNGDTQRG</sequence>
<dbReference type="InterPro" id="IPR036873">
    <property type="entry name" value="Rhodanese-like_dom_sf"/>
</dbReference>
<proteinExistence type="predicted"/>
<protein>
    <submittedName>
        <fullName evidence="2">Rubredoxin</fullName>
    </submittedName>
</protein>
<dbReference type="AlphaFoldDB" id="A0A1W1CD06"/>
<dbReference type="Gene3D" id="3.40.250.10">
    <property type="entry name" value="Rhodanese-like domain"/>
    <property type="match status" value="1"/>
</dbReference>
<dbReference type="SUPFAM" id="SSF57662">
    <property type="entry name" value="Ferredoxin thioredoxin reductase (FTR), catalytic beta chain"/>
    <property type="match status" value="1"/>
</dbReference>
<dbReference type="PANTHER" id="PTHR43031">
    <property type="entry name" value="FAD-DEPENDENT OXIDOREDUCTASE"/>
    <property type="match status" value="1"/>
</dbReference>
<dbReference type="CDD" id="cd00158">
    <property type="entry name" value="RHOD"/>
    <property type="match status" value="1"/>
</dbReference>
<dbReference type="InterPro" id="IPR004209">
    <property type="entry name" value="FTR_bsu"/>
</dbReference>
<dbReference type="EMBL" id="FPHG01000062">
    <property type="protein sequence ID" value="SFV63646.1"/>
    <property type="molecule type" value="Genomic_DNA"/>
</dbReference>
<name>A0A1W1CD06_9ZZZZ</name>
<dbReference type="PROSITE" id="PS50206">
    <property type="entry name" value="RHODANESE_3"/>
    <property type="match status" value="1"/>
</dbReference>
<reference evidence="2" key="1">
    <citation type="submission" date="2016-10" db="EMBL/GenBank/DDBJ databases">
        <authorList>
            <person name="de Groot N.N."/>
        </authorList>
    </citation>
    <scope>NUCLEOTIDE SEQUENCE</scope>
</reference>
<gene>
    <name evidence="2" type="ORF">MNB_SV-9-1330</name>
</gene>
<organism evidence="2">
    <name type="scientific">hydrothermal vent metagenome</name>
    <dbReference type="NCBI Taxonomy" id="652676"/>
    <lineage>
        <taxon>unclassified sequences</taxon>
        <taxon>metagenomes</taxon>
        <taxon>ecological metagenomes</taxon>
    </lineage>
</organism>
<evidence type="ECO:0000259" key="1">
    <source>
        <dbReference type="PROSITE" id="PS50206"/>
    </source>
</evidence>
<dbReference type="GO" id="GO:0016730">
    <property type="term" value="F:oxidoreductase activity, acting on iron-sulfur proteins as donors"/>
    <property type="evidence" value="ECO:0007669"/>
    <property type="project" value="InterPro"/>
</dbReference>
<feature type="domain" description="Rhodanese" evidence="1">
    <location>
        <begin position="157"/>
        <end position="245"/>
    </location>
</feature>
<accession>A0A1W1CD06</accession>
<dbReference type="SMART" id="SM00450">
    <property type="entry name" value="RHOD"/>
    <property type="match status" value="1"/>
</dbReference>
<dbReference type="InterPro" id="IPR050229">
    <property type="entry name" value="GlpE_sulfurtransferase"/>
</dbReference>
<dbReference type="InterPro" id="IPR036644">
    <property type="entry name" value="FTR_bsu_sf"/>
</dbReference>
<dbReference type="Pfam" id="PF00581">
    <property type="entry name" value="Rhodanese"/>
    <property type="match status" value="1"/>
</dbReference>